<accession>A0ABZ0CU66</accession>
<organism evidence="1 2">
    <name type="scientific">Piscinibacter gummiphilus</name>
    <dbReference type="NCBI Taxonomy" id="946333"/>
    <lineage>
        <taxon>Bacteria</taxon>
        <taxon>Pseudomonadati</taxon>
        <taxon>Pseudomonadota</taxon>
        <taxon>Betaproteobacteria</taxon>
        <taxon>Burkholderiales</taxon>
        <taxon>Sphaerotilaceae</taxon>
        <taxon>Piscinibacter</taxon>
    </lineage>
</organism>
<dbReference type="RefSeq" id="WP_316698960.1">
    <property type="nucleotide sequence ID" value="NZ_CP136336.1"/>
</dbReference>
<proteinExistence type="predicted"/>
<reference evidence="1 2" key="1">
    <citation type="submission" date="2023-10" db="EMBL/GenBank/DDBJ databases">
        <title>Bacteria for the degradation of biodegradable plastic PBAT(Polybutylene adipate terephthalate).</title>
        <authorList>
            <person name="Weon H.-Y."/>
            <person name="Yeon J."/>
        </authorList>
    </citation>
    <scope>NUCLEOTIDE SEQUENCE [LARGE SCALE GENOMIC DNA]</scope>
    <source>
        <strain evidence="1 2">SBD 7-3</strain>
    </source>
</reference>
<evidence type="ECO:0000313" key="2">
    <source>
        <dbReference type="Proteomes" id="UP001303946"/>
    </source>
</evidence>
<name>A0ABZ0CU66_9BURK</name>
<keyword evidence="2" id="KW-1185">Reference proteome</keyword>
<protein>
    <submittedName>
        <fullName evidence="1">Uncharacterized protein</fullName>
    </submittedName>
</protein>
<gene>
    <name evidence="1" type="ORF">RXV79_16355</name>
</gene>
<sequence>MSYGCMCGALDCPSCGRAQGRDVEKYWRKGRAIYLCPEDVEPGDVSEADIQEAMREHAWNERKEGMHP</sequence>
<evidence type="ECO:0000313" key="1">
    <source>
        <dbReference type="EMBL" id="WOB06495.1"/>
    </source>
</evidence>
<dbReference type="EMBL" id="CP136336">
    <property type="protein sequence ID" value="WOB06495.1"/>
    <property type="molecule type" value="Genomic_DNA"/>
</dbReference>
<dbReference type="Proteomes" id="UP001303946">
    <property type="component" value="Chromosome"/>
</dbReference>